<accession>E8X596</accession>
<gene>
    <name evidence="4" type="ordered locus">AciX9_1298</name>
</gene>
<feature type="region of interest" description="Disordered" evidence="1">
    <location>
        <begin position="206"/>
        <end position="229"/>
    </location>
</feature>
<reference evidence="5" key="1">
    <citation type="submission" date="2011-01" db="EMBL/GenBank/DDBJ databases">
        <title>Complete sequence of chromosome of Acidobacterium sp. MP5ACTX9.</title>
        <authorList>
            <consortium name="US DOE Joint Genome Institute"/>
            <person name="Lucas S."/>
            <person name="Copeland A."/>
            <person name="Lapidus A."/>
            <person name="Cheng J.-F."/>
            <person name="Goodwin L."/>
            <person name="Pitluck S."/>
            <person name="Teshima H."/>
            <person name="Detter J.C."/>
            <person name="Han C."/>
            <person name="Tapia R."/>
            <person name="Land M."/>
            <person name="Hauser L."/>
            <person name="Kyrpides N."/>
            <person name="Ivanova N."/>
            <person name="Ovchinnikova G."/>
            <person name="Pagani I."/>
            <person name="Rawat S.R."/>
            <person name="Mannisto M."/>
            <person name="Haggblom M.M."/>
            <person name="Woyke T."/>
        </authorList>
    </citation>
    <scope>NUCLEOTIDE SEQUENCE [LARGE SCALE GENOMIC DNA]</scope>
    <source>
        <strain evidence="5">MP5ACTX9</strain>
    </source>
</reference>
<keyword evidence="2" id="KW-0812">Transmembrane</keyword>
<feature type="domain" description="GerMN" evidence="3">
    <location>
        <begin position="84"/>
        <end position="201"/>
    </location>
</feature>
<evidence type="ECO:0000256" key="2">
    <source>
        <dbReference type="SAM" id="Phobius"/>
    </source>
</evidence>
<name>E8X596_GRATM</name>
<dbReference type="HOGENOM" id="CLU_1219219_0_0_0"/>
<keyword evidence="4" id="KW-0449">Lipoprotein</keyword>
<keyword evidence="2" id="KW-1133">Transmembrane helix</keyword>
<evidence type="ECO:0000259" key="3">
    <source>
        <dbReference type="SMART" id="SM00909"/>
    </source>
</evidence>
<dbReference type="InterPro" id="IPR019606">
    <property type="entry name" value="GerMN"/>
</dbReference>
<dbReference type="RefSeq" id="WP_013579683.1">
    <property type="nucleotide sequence ID" value="NC_015064.1"/>
</dbReference>
<organism evidence="5">
    <name type="scientific">Granulicella tundricola (strain ATCC BAA-1859 / DSM 23138 / MP5ACTX9)</name>
    <dbReference type="NCBI Taxonomy" id="1198114"/>
    <lineage>
        <taxon>Bacteria</taxon>
        <taxon>Pseudomonadati</taxon>
        <taxon>Acidobacteriota</taxon>
        <taxon>Terriglobia</taxon>
        <taxon>Terriglobales</taxon>
        <taxon>Acidobacteriaceae</taxon>
        <taxon>Granulicella</taxon>
    </lineage>
</organism>
<dbReference type="Proteomes" id="UP000000343">
    <property type="component" value="Chromosome"/>
</dbReference>
<evidence type="ECO:0000256" key="1">
    <source>
        <dbReference type="SAM" id="MobiDB-lite"/>
    </source>
</evidence>
<evidence type="ECO:0000313" key="5">
    <source>
        <dbReference type="Proteomes" id="UP000000343"/>
    </source>
</evidence>
<evidence type="ECO:0000313" key="4">
    <source>
        <dbReference type="EMBL" id="ADW68360.1"/>
    </source>
</evidence>
<dbReference type="Pfam" id="PF10646">
    <property type="entry name" value="Germane"/>
    <property type="match status" value="1"/>
</dbReference>
<protein>
    <submittedName>
        <fullName evidence="4">Lipoprotein LpqB, GerMN domain protein</fullName>
    </submittedName>
</protein>
<dbReference type="KEGG" id="acm:AciX9_1298"/>
<dbReference type="OrthoDB" id="9809406at2"/>
<dbReference type="AlphaFoldDB" id="E8X596"/>
<proteinExistence type="predicted"/>
<dbReference type="PaxDb" id="1198114-AciX9_1298"/>
<sequence length="229" mass="24317">MIPKYQRIVYWTLLGGILLMALLLIHGCIRSRDRVIAQRDASPIAAPVDAPEESAQIATANDSDSTVTLDAITLPLPQEPSVRARILLDRLLADAALPASTHPLPPGPAIAGVFFLRLPINNPADTGQQAHASTSPYGTTHYAGSVLAVVDFTQAFADAHPSSIQSEDLTLRAIMTTLHANFPEVAEVRFLVAGVSRDTLAGHADLTRPYPTTDPATAIHPLAADGNPE</sequence>
<dbReference type="SMART" id="SM00909">
    <property type="entry name" value="Germane"/>
    <property type="match status" value="1"/>
</dbReference>
<dbReference type="eggNOG" id="COG5401">
    <property type="taxonomic scope" value="Bacteria"/>
</dbReference>
<dbReference type="EMBL" id="CP002480">
    <property type="protein sequence ID" value="ADW68360.1"/>
    <property type="molecule type" value="Genomic_DNA"/>
</dbReference>
<dbReference type="STRING" id="1198114.AciX9_1298"/>
<feature type="transmembrane region" description="Helical" evidence="2">
    <location>
        <begin position="7"/>
        <end position="25"/>
    </location>
</feature>
<keyword evidence="5" id="KW-1185">Reference proteome</keyword>
<keyword evidence="2" id="KW-0472">Membrane</keyword>